<dbReference type="EMBL" id="CP114767">
    <property type="protein sequence ID" value="WBA41479.1"/>
    <property type="molecule type" value="Genomic_DNA"/>
</dbReference>
<feature type="domain" description="IPT/TIG" evidence="2">
    <location>
        <begin position="554"/>
        <end position="632"/>
    </location>
</feature>
<dbReference type="RefSeq" id="WP_269559547.1">
    <property type="nucleotide sequence ID" value="NZ_CP114767.1"/>
</dbReference>
<dbReference type="InterPro" id="IPR056600">
    <property type="entry name" value="GBD_T9SS_assoc"/>
</dbReference>
<evidence type="ECO:0000313" key="3">
    <source>
        <dbReference type="EMBL" id="WBA41479.1"/>
    </source>
</evidence>
<accession>A0ABY7LLZ6</accession>
<dbReference type="InterPro" id="IPR008979">
    <property type="entry name" value="Galactose-bd-like_sf"/>
</dbReference>
<dbReference type="Proteomes" id="UP001211005">
    <property type="component" value="Chromosome"/>
</dbReference>
<dbReference type="SUPFAM" id="SSF89260">
    <property type="entry name" value="Collagen-binding domain"/>
    <property type="match status" value="1"/>
</dbReference>
<keyword evidence="1" id="KW-0732">Signal</keyword>
<evidence type="ECO:0000313" key="4">
    <source>
        <dbReference type="Proteomes" id="UP001211005"/>
    </source>
</evidence>
<feature type="domain" description="IPT/TIG" evidence="2">
    <location>
        <begin position="1007"/>
        <end position="1085"/>
    </location>
</feature>
<evidence type="ECO:0000259" key="2">
    <source>
        <dbReference type="SMART" id="SM00429"/>
    </source>
</evidence>
<keyword evidence="4" id="KW-1185">Reference proteome</keyword>
<dbReference type="InterPro" id="IPR007280">
    <property type="entry name" value="Peptidase_C_arc/bac"/>
</dbReference>
<sequence>MKHLYPRAAGAAHFYPTTVVGYLCLLLALLLPGAARAQTPAFSTSRSTGSTYTSIGTTGTSFTFQGISTDDNTSTSVALPADFAFSYLGTPVTSFQACLNGWIALNSATTNISFTNELAGSNSLPLLLAPMWDDLVCQGHIYGTASLDASMKYLVSGTAPNRVLTVEWLGMEVFSNDGPNLNFQVKLYETSNIIQYQYGVMSGFDGRRDFTYTYSLGLTGSTPAGSYLAQQSSNSNFFAQANADVNDSGANALAMVPTSFSQVQFVPAASFSTGSPPTAVVPANNNPAGAFALPLLFFSPTSFATTYTSANATASSGITACTAATPGTPDDDVWFTFTLSRTQPVTVTLRGSGGYDGVLQVFSNAGTTALACVNDTGTGLTENYSATLAAGTYYVRVYSADVGWGTTGQFALAAYVVPPAPANNECAAAVALSSAGTCTPINGTSLGATASAGVPACTGTPDDDVWYSFTTAATARSYTLTMQGSVDYDGVVQVLSGACGSLTSVSCTNATLSGGAEVVTLSSLTPNTTYYVRVYESASGYSSGDFTLCLTDNFPRLTSVAPTSGPVGTSVTLRGTGFTGATGVSFNGTAATIFGVTNSTTATATVPAGAATGNVTLTTPLGTSNGQAFTVLSTVASITRQMPSPTATATVQYRVVFSTSVTGLTVSNFGITPTGISGAGVISVSGSGTTYTVNVNTGTGNGTLRLNVANSTGISPAVSGLPYTAGEAYTITKSFSAAPILRIQGVGGSGGDVTAFVDAVQVLSGGAPFANALQNGSFETHDPYNNGGNTFAYSPTGASWSFNSVSGIADAGSAFSPVTPVPSGIAVGVVQSNLGINGLLQQNLAVPTGSYQVSFLAAQRVCCSTTDQALNVFLNGVFIGSIQPPNNNAYSPFTSATFSVTAPALTATVSSTAGASGSSTGTTPIPFSVNFSQSVGTSFTAADLTVGNGSVVAGSFSGSGAGPYTFTVTPTTPGTATTVSLAAGVAQDANNAGNAAAGPFSITYRAAPVLTGLAPNSAPVGTSITLTGLNLAGTTGVSFNGTAASIITVVSNTTVTATVPAGATTGSVTLTTPGGTSNGLAFTVCVPPVSVAQNLSVSLDVNGIATVAASAVNSGSTANCGTAAAGSLSLAEATSRVTNGTFDTNATGWTATNVDNNGGYFASGGNPGGMFILNDAGSPGTDPTLSQTVTGLMSGATYVLRGNYRSNYIVGTLGAPALAVDLNGSQLTTFPAVGTTWTPFSLTFTATVASQTLAFRGEINGTDVDIALDNLRLTQEGSTLRFSCASTGVNPVRLSVTDAGGTVATAVATVTVSVPATPTTTWNGAATTAWTDCGNWSFGKVPDATTNVVVPAGLSRYPNLTTGTLTVKDLTIDASGSFTLSSGATLQVNGNLTNNGTATFSGAVAFVGSAATQTLSNNGGFTTVTVTKPVGTVQLGRNLTINSALTLSSGTLTTTGAYQVNLGGSATLSESETSYVLGKVAVNRTLVPGTAQTFGGLGLTLTPAAGSVAPGATAVSRTTGTALTGTGTSVSIQRYFDIQPAVNTGLNVTMNFVYFDHELNGITTANLAMFKSETSLAGPWANQSPITQGLNQVTKTGIADFSIWTLGSSANPLPVELTAFTATAAGPQAVRLAWTTATEVNSAAFGVERSPDGVTFRTVGTVPAAGTSTAPRAYTLLDQQLPAGVPVLYYRLQQLDQDGTFSYSPVRAVALSNVAPTRLTLAPNPTTGAATLRGAAAHAPVQIYDAVGRLVLTATADATGTAHLVLPTGQPLGVYVVRTGGQATRLVLE</sequence>
<dbReference type="Gene3D" id="2.60.120.380">
    <property type="match status" value="2"/>
</dbReference>
<name>A0ABY7LLZ6_9BACT</name>
<organism evidence="3 4">
    <name type="scientific">Hymenobacter canadensis</name>
    <dbReference type="NCBI Taxonomy" id="2999067"/>
    <lineage>
        <taxon>Bacteria</taxon>
        <taxon>Pseudomonadati</taxon>
        <taxon>Bacteroidota</taxon>
        <taxon>Cytophagia</taxon>
        <taxon>Cytophagales</taxon>
        <taxon>Hymenobacteraceae</taxon>
        <taxon>Hymenobacter</taxon>
    </lineage>
</organism>
<dbReference type="Gene3D" id="2.60.40.10">
    <property type="entry name" value="Immunoglobulins"/>
    <property type="match status" value="2"/>
</dbReference>
<dbReference type="SUPFAM" id="SSF49785">
    <property type="entry name" value="Galactose-binding domain-like"/>
    <property type="match status" value="1"/>
</dbReference>
<gene>
    <name evidence="3" type="ORF">O3303_16890</name>
</gene>
<dbReference type="InterPro" id="IPR013783">
    <property type="entry name" value="Ig-like_fold"/>
</dbReference>
<feature type="chain" id="PRO_5046487254" description="IPT/TIG domain-containing protein" evidence="1">
    <location>
        <begin position="38"/>
        <end position="1789"/>
    </location>
</feature>
<dbReference type="Pfam" id="PF23759">
    <property type="entry name" value="GBD_T9SS_assoc"/>
    <property type="match status" value="1"/>
</dbReference>
<dbReference type="InterPro" id="IPR002909">
    <property type="entry name" value="IPT_dom"/>
</dbReference>
<reference evidence="3 4" key="1">
    <citation type="submission" date="2022-12" db="EMBL/GenBank/DDBJ databases">
        <title>Hymenobacter canadensis sp. nov. isolated from lake water of the Cambridge Bay, Canada.</title>
        <authorList>
            <person name="Kim W.H."/>
            <person name="Lee Y.M."/>
        </authorList>
    </citation>
    <scope>NUCLEOTIDE SEQUENCE [LARGE SCALE GENOMIC DNA]</scope>
    <source>
        <strain evidence="3 4">PAMC 29467</strain>
    </source>
</reference>
<evidence type="ECO:0000256" key="1">
    <source>
        <dbReference type="SAM" id="SignalP"/>
    </source>
</evidence>
<protein>
    <recommendedName>
        <fullName evidence="2">IPT/TIG domain-containing protein</fullName>
    </recommendedName>
</protein>
<proteinExistence type="predicted"/>
<dbReference type="Pfam" id="PF04151">
    <property type="entry name" value="PPC"/>
    <property type="match status" value="1"/>
</dbReference>
<dbReference type="CDD" id="cd00102">
    <property type="entry name" value="IPT"/>
    <property type="match status" value="1"/>
</dbReference>
<dbReference type="SMART" id="SM00429">
    <property type="entry name" value="IPT"/>
    <property type="match status" value="2"/>
</dbReference>
<dbReference type="SUPFAM" id="SSF81296">
    <property type="entry name" value="E set domains"/>
    <property type="match status" value="2"/>
</dbReference>
<dbReference type="Gene3D" id="2.60.120.260">
    <property type="entry name" value="Galactose-binding domain-like"/>
    <property type="match status" value="1"/>
</dbReference>
<dbReference type="InterPro" id="IPR014756">
    <property type="entry name" value="Ig_E-set"/>
</dbReference>
<feature type="signal peptide" evidence="1">
    <location>
        <begin position="1"/>
        <end position="37"/>
    </location>
</feature>